<protein>
    <submittedName>
        <fullName evidence="1">Uncharacterized protein</fullName>
    </submittedName>
</protein>
<proteinExistence type="predicted"/>
<gene>
    <name evidence="1" type="ORF">L1987_26456</name>
</gene>
<sequence>MSSEFVVGTRTAEVIEGDKFQAQGLNARVMDGEEQGSDPFGLNDFIYNCGPRVFNNKRKAQASVSPVHSSPEKSGLPDLNETTEEGGHFKVGGVRIGLNRRRAKP</sequence>
<keyword evidence="2" id="KW-1185">Reference proteome</keyword>
<dbReference type="Proteomes" id="UP001056120">
    <property type="component" value="Linkage Group LG09"/>
</dbReference>
<evidence type="ECO:0000313" key="1">
    <source>
        <dbReference type="EMBL" id="KAI3804708.1"/>
    </source>
</evidence>
<name>A0ACB9IAX3_9ASTR</name>
<evidence type="ECO:0000313" key="2">
    <source>
        <dbReference type="Proteomes" id="UP001056120"/>
    </source>
</evidence>
<dbReference type="EMBL" id="CM042026">
    <property type="protein sequence ID" value="KAI3804708.1"/>
    <property type="molecule type" value="Genomic_DNA"/>
</dbReference>
<organism evidence="1 2">
    <name type="scientific">Smallanthus sonchifolius</name>
    <dbReference type="NCBI Taxonomy" id="185202"/>
    <lineage>
        <taxon>Eukaryota</taxon>
        <taxon>Viridiplantae</taxon>
        <taxon>Streptophyta</taxon>
        <taxon>Embryophyta</taxon>
        <taxon>Tracheophyta</taxon>
        <taxon>Spermatophyta</taxon>
        <taxon>Magnoliopsida</taxon>
        <taxon>eudicotyledons</taxon>
        <taxon>Gunneridae</taxon>
        <taxon>Pentapetalae</taxon>
        <taxon>asterids</taxon>
        <taxon>campanulids</taxon>
        <taxon>Asterales</taxon>
        <taxon>Asteraceae</taxon>
        <taxon>Asteroideae</taxon>
        <taxon>Heliantheae alliance</taxon>
        <taxon>Millerieae</taxon>
        <taxon>Smallanthus</taxon>
    </lineage>
</organism>
<accession>A0ACB9IAX3</accession>
<reference evidence="2" key="1">
    <citation type="journal article" date="2022" name="Mol. Ecol. Resour.">
        <title>The genomes of chicory, endive, great burdock and yacon provide insights into Asteraceae palaeo-polyploidization history and plant inulin production.</title>
        <authorList>
            <person name="Fan W."/>
            <person name="Wang S."/>
            <person name="Wang H."/>
            <person name="Wang A."/>
            <person name="Jiang F."/>
            <person name="Liu H."/>
            <person name="Zhao H."/>
            <person name="Xu D."/>
            <person name="Zhang Y."/>
        </authorList>
    </citation>
    <scope>NUCLEOTIDE SEQUENCE [LARGE SCALE GENOMIC DNA]</scope>
    <source>
        <strain evidence="2">cv. Yunnan</strain>
    </source>
</reference>
<reference evidence="1 2" key="2">
    <citation type="journal article" date="2022" name="Mol. Ecol. Resour.">
        <title>The genomes of chicory, endive, great burdock and yacon provide insights into Asteraceae paleo-polyploidization history and plant inulin production.</title>
        <authorList>
            <person name="Fan W."/>
            <person name="Wang S."/>
            <person name="Wang H."/>
            <person name="Wang A."/>
            <person name="Jiang F."/>
            <person name="Liu H."/>
            <person name="Zhao H."/>
            <person name="Xu D."/>
            <person name="Zhang Y."/>
        </authorList>
    </citation>
    <scope>NUCLEOTIDE SEQUENCE [LARGE SCALE GENOMIC DNA]</scope>
    <source>
        <strain evidence="2">cv. Yunnan</strain>
        <tissue evidence="1">Leaves</tissue>
    </source>
</reference>
<comment type="caution">
    <text evidence="1">The sequence shown here is derived from an EMBL/GenBank/DDBJ whole genome shotgun (WGS) entry which is preliminary data.</text>
</comment>